<protein>
    <submittedName>
        <fullName evidence="1">Uncharacterized protein</fullName>
    </submittedName>
</protein>
<comment type="caution">
    <text evidence="1">The sequence shown here is derived from an EMBL/GenBank/DDBJ whole genome shotgun (WGS) entry which is preliminary data.</text>
</comment>
<evidence type="ECO:0000313" key="2">
    <source>
        <dbReference type="Proteomes" id="UP000321058"/>
    </source>
</evidence>
<evidence type="ECO:0000313" key="1">
    <source>
        <dbReference type="EMBL" id="GEP59887.1"/>
    </source>
</evidence>
<reference evidence="1 2" key="1">
    <citation type="submission" date="2019-07" db="EMBL/GenBank/DDBJ databases">
        <title>Whole genome shotgun sequence of Reyranella soli NBRC 108950.</title>
        <authorList>
            <person name="Hosoyama A."/>
            <person name="Uohara A."/>
            <person name="Ohji S."/>
            <person name="Ichikawa N."/>
        </authorList>
    </citation>
    <scope>NUCLEOTIDE SEQUENCE [LARGE SCALE GENOMIC DNA]</scope>
    <source>
        <strain evidence="1 2">NBRC 108950</strain>
    </source>
</reference>
<keyword evidence="2" id="KW-1185">Reference proteome</keyword>
<organism evidence="1 2">
    <name type="scientific">Reyranella soli</name>
    <dbReference type="NCBI Taxonomy" id="1230389"/>
    <lineage>
        <taxon>Bacteria</taxon>
        <taxon>Pseudomonadati</taxon>
        <taxon>Pseudomonadota</taxon>
        <taxon>Alphaproteobacteria</taxon>
        <taxon>Hyphomicrobiales</taxon>
        <taxon>Reyranellaceae</taxon>
        <taxon>Reyranella</taxon>
    </lineage>
</organism>
<gene>
    <name evidence="1" type="ORF">RSO01_70530</name>
</gene>
<dbReference type="Proteomes" id="UP000321058">
    <property type="component" value="Unassembled WGS sequence"/>
</dbReference>
<proteinExistence type="predicted"/>
<dbReference type="EMBL" id="BKAJ01000143">
    <property type="protein sequence ID" value="GEP59887.1"/>
    <property type="molecule type" value="Genomic_DNA"/>
</dbReference>
<name>A0A512NLS0_9HYPH</name>
<sequence length="99" mass="10712">MQALEAACHRLLKNPHDEGSRASLLKALATYKTVPMGCFPVAVQHLVAASRDQADALCVRIPETEAAPGDAIDREVKKVCDTYLPRRGTMDEPRPSGIA</sequence>
<dbReference type="AlphaFoldDB" id="A0A512NLS0"/>
<accession>A0A512NLS0</accession>